<comment type="caution">
    <text evidence="3">The sequence shown here is derived from an EMBL/GenBank/DDBJ whole genome shotgun (WGS) entry which is preliminary data.</text>
</comment>
<feature type="signal peptide" evidence="1">
    <location>
        <begin position="1"/>
        <end position="24"/>
    </location>
</feature>
<dbReference type="EMBL" id="JBDIZK010000015">
    <property type="protein sequence ID" value="MEN3749635.1"/>
    <property type="molecule type" value="Genomic_DNA"/>
</dbReference>
<dbReference type="InterPro" id="IPR053145">
    <property type="entry name" value="AB_hydrolase_Est10"/>
</dbReference>
<dbReference type="SUPFAM" id="SSF53474">
    <property type="entry name" value="alpha/beta-Hydrolases"/>
    <property type="match status" value="1"/>
</dbReference>
<feature type="chain" id="PRO_5047417919" evidence="1">
    <location>
        <begin position="25"/>
        <end position="456"/>
    </location>
</feature>
<dbReference type="PANTHER" id="PTHR43265:SF1">
    <property type="entry name" value="ESTERASE ESTD"/>
    <property type="match status" value="1"/>
</dbReference>
<dbReference type="Gene3D" id="3.40.50.1820">
    <property type="entry name" value="alpha/beta hydrolase"/>
    <property type="match status" value="1"/>
</dbReference>
<dbReference type="RefSeq" id="WP_346248679.1">
    <property type="nucleotide sequence ID" value="NZ_JBDIZK010000015.1"/>
</dbReference>
<dbReference type="Pfam" id="PF02129">
    <property type="entry name" value="Peptidase_S15"/>
    <property type="match status" value="1"/>
</dbReference>
<evidence type="ECO:0000313" key="3">
    <source>
        <dbReference type="EMBL" id="MEN3749635.1"/>
    </source>
</evidence>
<protein>
    <submittedName>
        <fullName evidence="3">Alpha/beta fold hydrolase</fullName>
    </submittedName>
</protein>
<dbReference type="InterPro" id="IPR000383">
    <property type="entry name" value="Xaa-Pro-like_dom"/>
</dbReference>
<proteinExistence type="predicted"/>
<gene>
    <name evidence="3" type="ORF">TPR58_20850</name>
</gene>
<dbReference type="InterPro" id="IPR029058">
    <property type="entry name" value="AB_hydrolase_fold"/>
</dbReference>
<accession>A0ABV0BHT1</accession>
<name>A0ABV0BHT1_9SPHN</name>
<evidence type="ECO:0000259" key="2">
    <source>
        <dbReference type="Pfam" id="PF02129"/>
    </source>
</evidence>
<dbReference type="PANTHER" id="PTHR43265">
    <property type="entry name" value="ESTERASE ESTD"/>
    <property type="match status" value="1"/>
</dbReference>
<sequence length="456" mass="47457">MTRGWIATWLALLIALIAPAPAWAQHAAGEWHGQLTVGATTLRIEVTITQAADGSLSGTMGSPDQGGEDLKLTNVTFAGTDFSFDAPSIDGRYAAHWDAAAGNWAGSWTQGVALPLVLSPGKETAISRPQEPKPPFPYVEQDVAIDSVAGVRLSCTFTRPAATAAGAGTVPAAVLVTGSGAQDRDEALFGHKPFAVLADHLTRAGIAVLRCDDRGTARSTGVFGTALTRDFADDAHAALAWLRRQNGIGKVGLIGHSEGGLVGPMVAERDPKLGFLVLLAGPGIPMADLLAAQSVAISRAMGEPPEKGARNGETNRRLVQAVIAAPSGEAAKAAATRILIEDGMSPEQAASQAGPVASPWFRSIAAYDPRPPLARLRVPLLALNGGTDTQVPAAANLAAIREATRDNRDVTIVELPGLNHLFQTSATGSPADYGKIAETFSPKALTLISDWILKHR</sequence>
<evidence type="ECO:0000313" key="4">
    <source>
        <dbReference type="Proteomes" id="UP001427805"/>
    </source>
</evidence>
<keyword evidence="4" id="KW-1185">Reference proteome</keyword>
<keyword evidence="3" id="KW-0378">Hydrolase</keyword>
<organism evidence="3 4">
    <name type="scientific">Sphingomonas rustica</name>
    <dbReference type="NCBI Taxonomy" id="3103142"/>
    <lineage>
        <taxon>Bacteria</taxon>
        <taxon>Pseudomonadati</taxon>
        <taxon>Pseudomonadota</taxon>
        <taxon>Alphaproteobacteria</taxon>
        <taxon>Sphingomonadales</taxon>
        <taxon>Sphingomonadaceae</taxon>
        <taxon>Sphingomonas</taxon>
    </lineage>
</organism>
<dbReference type="GO" id="GO:0016787">
    <property type="term" value="F:hydrolase activity"/>
    <property type="evidence" value="ECO:0007669"/>
    <property type="project" value="UniProtKB-KW"/>
</dbReference>
<evidence type="ECO:0000256" key="1">
    <source>
        <dbReference type="SAM" id="SignalP"/>
    </source>
</evidence>
<keyword evidence="1" id="KW-0732">Signal</keyword>
<feature type="domain" description="Xaa-Pro dipeptidyl-peptidase-like" evidence="2">
    <location>
        <begin position="150"/>
        <end position="391"/>
    </location>
</feature>
<reference evidence="3 4" key="1">
    <citation type="submission" date="2024-05" db="EMBL/GenBank/DDBJ databases">
        <title>Sphingomonas sp. HF-S3 16S ribosomal RNA gene Genome sequencing and assembly.</title>
        <authorList>
            <person name="Lee H."/>
        </authorList>
    </citation>
    <scope>NUCLEOTIDE SEQUENCE [LARGE SCALE GENOMIC DNA]</scope>
    <source>
        <strain evidence="3 4">HF-S3</strain>
    </source>
</reference>
<dbReference type="Proteomes" id="UP001427805">
    <property type="component" value="Unassembled WGS sequence"/>
</dbReference>